<dbReference type="AlphaFoldDB" id="A0A368UK21"/>
<proteinExistence type="predicted"/>
<dbReference type="PANTHER" id="PTHR31480">
    <property type="entry name" value="BIFUNCTIONAL LYCOPENE CYCLASE/PHYTOENE SYNTHASE"/>
    <property type="match status" value="1"/>
</dbReference>
<dbReference type="SFLD" id="SFLDS00005">
    <property type="entry name" value="Isoprenoid_Synthase_Type_I"/>
    <property type="match status" value="1"/>
</dbReference>
<evidence type="ECO:0000256" key="1">
    <source>
        <dbReference type="ARBA" id="ARBA00022679"/>
    </source>
</evidence>
<comment type="caution">
    <text evidence="2">The sequence shown here is derived from an EMBL/GenBank/DDBJ whole genome shotgun (WGS) entry which is preliminary data.</text>
</comment>
<sequence>MNSIELYNSNAMACSRHTTKKYSTSFSLGIRLLAPEIRRAVYAIYGFVRFADEIVDTFHEHDKAVLLDRFRKETFTSIEEGISTNPILQSFQIVVNNYDIDCHLIEAFFDSMEMDLNHKNYDSDKYKTYIYGSAEVVGLMCLRVFYKGETEQYEALKYPARKLGEAFQKVNFLRDVQSDLDERGRSYFPDVDLLNFTEVQKQQIEQEIEEDFREAYKGIMMLKKEARLGVYIAYIYYLKLFRKIKRTPSKTILRERIRVSNWVKMGLLFQGLVRNELGQV</sequence>
<dbReference type="RefSeq" id="WP_114438003.1">
    <property type="nucleotide sequence ID" value="NZ_QPIZ01000033.1"/>
</dbReference>
<dbReference type="InterPro" id="IPR002060">
    <property type="entry name" value="Squ/phyt_synthse"/>
</dbReference>
<evidence type="ECO:0000313" key="3">
    <source>
        <dbReference type="Proteomes" id="UP000252733"/>
    </source>
</evidence>
<dbReference type="GO" id="GO:0016117">
    <property type="term" value="P:carotenoid biosynthetic process"/>
    <property type="evidence" value="ECO:0007669"/>
    <property type="project" value="UniProtKB-ARBA"/>
</dbReference>
<dbReference type="GO" id="GO:0051996">
    <property type="term" value="F:squalene synthase [NAD(P)H] activity"/>
    <property type="evidence" value="ECO:0007669"/>
    <property type="project" value="InterPro"/>
</dbReference>
<dbReference type="SFLD" id="SFLDG01212">
    <property type="entry name" value="Phytoene_synthase_like"/>
    <property type="match status" value="1"/>
</dbReference>
<evidence type="ECO:0000313" key="2">
    <source>
        <dbReference type="EMBL" id="RCW28979.1"/>
    </source>
</evidence>
<dbReference type="InterPro" id="IPR019845">
    <property type="entry name" value="Squalene/phytoene_synthase_CS"/>
</dbReference>
<gene>
    <name evidence="2" type="ORF">DFO77_13332</name>
</gene>
<dbReference type="GO" id="GO:0004311">
    <property type="term" value="F:geranylgeranyl diphosphate synthase activity"/>
    <property type="evidence" value="ECO:0007669"/>
    <property type="project" value="InterPro"/>
</dbReference>
<dbReference type="InterPro" id="IPR033904">
    <property type="entry name" value="Trans_IPPS_HH"/>
</dbReference>
<dbReference type="PROSITE" id="PS01045">
    <property type="entry name" value="SQUALEN_PHYTOEN_SYN_2"/>
    <property type="match status" value="1"/>
</dbReference>
<keyword evidence="3" id="KW-1185">Reference proteome</keyword>
<protein>
    <submittedName>
        <fullName evidence="2">Phytoene/squalene synthetase</fullName>
    </submittedName>
</protein>
<name>A0A368UK21_9BACT</name>
<dbReference type="Proteomes" id="UP000252733">
    <property type="component" value="Unassembled WGS sequence"/>
</dbReference>
<organism evidence="2 3">
    <name type="scientific">Marinilabilia salmonicolor</name>
    <dbReference type="NCBI Taxonomy" id="989"/>
    <lineage>
        <taxon>Bacteria</taxon>
        <taxon>Pseudomonadati</taxon>
        <taxon>Bacteroidota</taxon>
        <taxon>Bacteroidia</taxon>
        <taxon>Marinilabiliales</taxon>
        <taxon>Marinilabiliaceae</taxon>
        <taxon>Marinilabilia</taxon>
    </lineage>
</organism>
<keyword evidence="1" id="KW-0808">Transferase</keyword>
<reference evidence="2 3" key="1">
    <citation type="submission" date="2018-07" db="EMBL/GenBank/DDBJ databases">
        <title>Freshwater and sediment microbial communities from various areas in North America, analyzing microbe dynamics in response to fracking.</title>
        <authorList>
            <person name="Lamendella R."/>
        </authorList>
    </citation>
    <scope>NUCLEOTIDE SEQUENCE [LARGE SCALE GENOMIC DNA]</scope>
    <source>
        <strain evidence="2 3">160A</strain>
    </source>
</reference>
<dbReference type="SUPFAM" id="SSF48576">
    <property type="entry name" value="Terpenoid synthases"/>
    <property type="match status" value="1"/>
</dbReference>
<dbReference type="CDD" id="cd00683">
    <property type="entry name" value="Trans_IPPS_HH"/>
    <property type="match status" value="1"/>
</dbReference>
<dbReference type="EMBL" id="QPIZ01000033">
    <property type="protein sequence ID" value="RCW28979.1"/>
    <property type="molecule type" value="Genomic_DNA"/>
</dbReference>
<accession>A0A368UK21</accession>
<dbReference type="InterPro" id="IPR008949">
    <property type="entry name" value="Isoprenoid_synthase_dom_sf"/>
</dbReference>
<dbReference type="InterPro" id="IPR044843">
    <property type="entry name" value="Trans_IPPS_bact-type"/>
</dbReference>
<dbReference type="SFLD" id="SFLDG01018">
    <property type="entry name" value="Squalene/Phytoene_Synthase_Lik"/>
    <property type="match status" value="1"/>
</dbReference>
<dbReference type="Gene3D" id="1.10.600.10">
    <property type="entry name" value="Farnesyl Diphosphate Synthase"/>
    <property type="match status" value="1"/>
</dbReference>
<dbReference type="Pfam" id="PF00494">
    <property type="entry name" value="SQS_PSY"/>
    <property type="match status" value="1"/>
</dbReference>